<feature type="compositionally biased region" description="Basic and acidic residues" evidence="1">
    <location>
        <begin position="104"/>
        <end position="113"/>
    </location>
</feature>
<evidence type="ECO:0000313" key="2">
    <source>
        <dbReference type="EMBL" id="QMU26431.1"/>
    </source>
</evidence>
<feature type="region of interest" description="Disordered" evidence="1">
    <location>
        <begin position="290"/>
        <end position="312"/>
    </location>
</feature>
<sequence length="568" mass="62746">MSSRTPAVRMTKTATLRAAANKPRNVGREAGKPKPGPAPKVKITPPSYEDQDQESGQVDGPQEASDVIEDDEEEEIEEEVVTQAAPSLPPKKGTPRSKFSAPSKPKDGYVDGRRAAAPAPHMKLLSLVSDYKPVPSKPARFFEFIPDMFRLFAMHAAVASLLSPLKPVHKNDPTYNPVFSRLALSYAALYIILCARKACSKLTYNERKVLKALEEGFDFTTLMIPGPYVLFLSTFGFHLPADRRFDAICPKIDIEDKETKPKTKTLNPQFPHFPALLTLASYVAGSENANGDSNLTRKGKGKPEGTTTGTSTDHYAHWTNNEITLVNDKVDFDGTWSLWGNNVVHQAHRDTSLRPMSQNCALAYRFHATRLDLVKARDSLPIDDIPYPAHNAETADDLLTWFGIKSDVRWMATVMESLEYEAKFFDGSATLGSIGFENGQNVLCVSEIHLGPDSVDGKWFASLRIKDVDVDVDDASPHLVKTMMENVSDSEMAIANLTGTVTQYVGGHATGNLLKDKCSVGDISTIPKTGVHAYSSHARKYIRDAPNLAHRFRSHIKTEMMKRLDDVL</sequence>
<feature type="compositionally biased region" description="Acidic residues" evidence="1">
    <location>
        <begin position="66"/>
        <end position="80"/>
    </location>
</feature>
<evidence type="ECO:0000256" key="1">
    <source>
        <dbReference type="SAM" id="MobiDB-lite"/>
    </source>
</evidence>
<proteinExistence type="predicted"/>
<reference evidence="2" key="1">
    <citation type="submission" date="2020-05" db="EMBL/GenBank/DDBJ databases">
        <title>Coincidence of a Novel Fusagravirus and Partitivirus in a Korean Isolate of Rosellinia necatrix KACC40168.</title>
        <authorList>
            <person name="Chun J."/>
            <person name="Kim D.-H."/>
        </authorList>
    </citation>
    <scope>NUCLEOTIDE SEQUENCE</scope>
    <source>
        <strain evidence="2">KACC40168</strain>
    </source>
</reference>
<feature type="region of interest" description="Disordered" evidence="1">
    <location>
        <begin position="1"/>
        <end position="113"/>
    </location>
</feature>
<protein>
    <submittedName>
        <fullName evidence="2">Capsid protein</fullName>
    </submittedName>
</protein>
<name>A0A7G4WLZ9_9VIRU</name>
<accession>A0A7G4WLZ9</accession>
<organism evidence="2">
    <name type="scientific">Rosellinia necatrix partitivirus 26</name>
    <dbReference type="NCBI Taxonomy" id="2759761"/>
    <lineage>
        <taxon>Viruses</taxon>
        <taxon>Riboviria</taxon>
        <taxon>Orthornavirae</taxon>
        <taxon>Pisuviricota</taxon>
        <taxon>Duplopiviricetes</taxon>
        <taxon>Durnavirales</taxon>
        <taxon>Partitiviridae</taxon>
    </lineage>
</organism>
<dbReference type="EMBL" id="MT520146">
    <property type="protein sequence ID" value="QMU26431.1"/>
    <property type="molecule type" value="Genomic_RNA"/>
</dbReference>